<dbReference type="EnsemblMetazoa" id="Aqu2.1.43430_001">
    <property type="protein sequence ID" value="Aqu2.1.43430_001"/>
    <property type="gene ID" value="Aqu2.1.43430"/>
</dbReference>
<organism evidence="1">
    <name type="scientific">Amphimedon queenslandica</name>
    <name type="common">Sponge</name>
    <dbReference type="NCBI Taxonomy" id="400682"/>
    <lineage>
        <taxon>Eukaryota</taxon>
        <taxon>Metazoa</taxon>
        <taxon>Porifera</taxon>
        <taxon>Demospongiae</taxon>
        <taxon>Heteroscleromorpha</taxon>
        <taxon>Haplosclerida</taxon>
        <taxon>Niphatidae</taxon>
        <taxon>Amphimedon</taxon>
    </lineage>
</organism>
<evidence type="ECO:0000313" key="1">
    <source>
        <dbReference type="EnsemblMetazoa" id="Aqu2.1.43430_001"/>
    </source>
</evidence>
<dbReference type="InParanoid" id="A0A1X7VU97"/>
<proteinExistence type="predicted"/>
<reference evidence="1" key="1">
    <citation type="submission" date="2017-05" db="UniProtKB">
        <authorList>
            <consortium name="EnsemblMetazoa"/>
        </authorList>
    </citation>
    <scope>IDENTIFICATION</scope>
</reference>
<name>A0A1X7VU97_AMPQE</name>
<accession>A0A1X7VU97</accession>
<sequence>MKKSCFLVASTLIFLVANDSLHSQPSLLLLSLRRKSPLL</sequence>
<protein>
    <submittedName>
        <fullName evidence="1">Uncharacterized protein</fullName>
    </submittedName>
</protein>
<dbReference type="AlphaFoldDB" id="A0A1X7VU97"/>